<dbReference type="SUPFAM" id="SSF47413">
    <property type="entry name" value="lambda repressor-like DNA-binding domains"/>
    <property type="match status" value="1"/>
</dbReference>
<reference evidence="2 3" key="1">
    <citation type="submission" date="2017-04" db="EMBL/GenBank/DDBJ databases">
        <title>Whole genome sequence of Bdellovibrio bacteriovorus strain SSB218315.</title>
        <authorList>
            <person name="Oyedara O."/>
            <person name="Rodriguez-Perez M.A."/>
        </authorList>
    </citation>
    <scope>NUCLEOTIDE SEQUENCE [LARGE SCALE GENOMIC DNA]</scope>
    <source>
        <strain evidence="2 3">SSB218315</strain>
    </source>
</reference>
<dbReference type="InterPro" id="IPR010982">
    <property type="entry name" value="Lambda_DNA-bd_dom_sf"/>
</dbReference>
<sequence>MDDQIVLQLKREFARRRAKNPRYSLRSFAKSLGVSVSVVSRSLNGETVPGPRNSKIIEEALAKTAAKNS</sequence>
<organism evidence="2 3">
    <name type="scientific">Bdellovibrio bacteriovorus</name>
    <dbReference type="NCBI Taxonomy" id="959"/>
    <lineage>
        <taxon>Bacteria</taxon>
        <taxon>Pseudomonadati</taxon>
        <taxon>Bdellovibrionota</taxon>
        <taxon>Bdellovibrionia</taxon>
        <taxon>Bdellovibrionales</taxon>
        <taxon>Pseudobdellovibrionaceae</taxon>
        <taxon>Bdellovibrio</taxon>
    </lineage>
</organism>
<accession>A0A1Z3N6Z8</accession>
<protein>
    <recommendedName>
        <fullName evidence="1">HTH cro/C1-type domain-containing protein</fullName>
    </recommendedName>
</protein>
<feature type="domain" description="HTH cro/C1-type" evidence="1">
    <location>
        <begin position="23"/>
        <end position="64"/>
    </location>
</feature>
<dbReference type="EMBL" id="CP020946">
    <property type="protein sequence ID" value="ASD63238.1"/>
    <property type="molecule type" value="Genomic_DNA"/>
</dbReference>
<dbReference type="RefSeq" id="WP_088564795.1">
    <property type="nucleotide sequence ID" value="NZ_CP020946.1"/>
</dbReference>
<evidence type="ECO:0000313" key="3">
    <source>
        <dbReference type="Proteomes" id="UP000197003"/>
    </source>
</evidence>
<evidence type="ECO:0000259" key="1">
    <source>
        <dbReference type="Pfam" id="PF01381"/>
    </source>
</evidence>
<dbReference type="InterPro" id="IPR001387">
    <property type="entry name" value="Cro/C1-type_HTH"/>
</dbReference>
<name>A0A1Z3N6Z8_BDEBC</name>
<dbReference type="GO" id="GO:0003677">
    <property type="term" value="F:DNA binding"/>
    <property type="evidence" value="ECO:0007669"/>
    <property type="project" value="InterPro"/>
</dbReference>
<gene>
    <name evidence="2" type="ORF">B9G79_06480</name>
</gene>
<dbReference type="OrthoDB" id="9977926at2"/>
<evidence type="ECO:0000313" key="2">
    <source>
        <dbReference type="EMBL" id="ASD63238.1"/>
    </source>
</evidence>
<dbReference type="AlphaFoldDB" id="A0A1Z3N6Z8"/>
<proteinExistence type="predicted"/>
<dbReference type="Proteomes" id="UP000197003">
    <property type="component" value="Chromosome"/>
</dbReference>
<dbReference type="Pfam" id="PF01381">
    <property type="entry name" value="HTH_3"/>
    <property type="match status" value="1"/>
</dbReference>